<dbReference type="Proteomes" id="UP000183504">
    <property type="component" value="Unassembled WGS sequence"/>
</dbReference>
<evidence type="ECO:0000313" key="2">
    <source>
        <dbReference type="EMBL" id="CEL91181.1"/>
    </source>
</evidence>
<protein>
    <recommendedName>
        <fullName evidence="4">DUF1307 domain-containing protein</fullName>
    </recommendedName>
</protein>
<organism evidence="2 3">
    <name type="scientific">Streptococcus sanguinis</name>
    <dbReference type="NCBI Taxonomy" id="1305"/>
    <lineage>
        <taxon>Bacteria</taxon>
        <taxon>Bacillati</taxon>
        <taxon>Bacillota</taxon>
        <taxon>Bacilli</taxon>
        <taxon>Lactobacillales</taxon>
        <taxon>Streptococcaceae</taxon>
        <taxon>Streptococcus</taxon>
    </lineage>
</organism>
<gene>
    <name evidence="2" type="ORF">SSV_1905</name>
</gene>
<name>A0A0B7GNB2_STRSA</name>
<dbReference type="Gene3D" id="3.30.1830.10">
    <property type="entry name" value="YehR-like"/>
    <property type="match status" value="1"/>
</dbReference>
<evidence type="ECO:0000256" key="1">
    <source>
        <dbReference type="SAM" id="SignalP"/>
    </source>
</evidence>
<proteinExistence type="predicted"/>
<evidence type="ECO:0008006" key="4">
    <source>
        <dbReference type="Google" id="ProtNLM"/>
    </source>
</evidence>
<dbReference type="SUPFAM" id="SSF160704">
    <property type="entry name" value="YehR-like"/>
    <property type="match status" value="1"/>
</dbReference>
<dbReference type="RefSeq" id="WP_255297053.1">
    <property type="nucleotide sequence ID" value="NZ_CDMW01000001.1"/>
</dbReference>
<evidence type="ECO:0000313" key="3">
    <source>
        <dbReference type="Proteomes" id="UP000183504"/>
    </source>
</evidence>
<dbReference type="EMBL" id="CDMW01000001">
    <property type="protein sequence ID" value="CEL91181.1"/>
    <property type="molecule type" value="Genomic_DNA"/>
</dbReference>
<accession>A0A0B7GNB2</accession>
<sequence>MMKKILLICACLLTLTACGTSNQTNQENKSNLGQSKAKTEKIKTKTFSNTMFKGNSIRFKVRYTKDKVTDFDFITEKEIPKEERNKSHKELTDIYQAKNQKDPLIARISKLKGIKLAVRISDDREFVAQSVTFDLSKVNKDEINTAMGLKNKENVMFEKLEEKPEVFFEALRKQGFKEE</sequence>
<feature type="chain" id="PRO_5039341487" description="DUF1307 domain-containing protein" evidence="1">
    <location>
        <begin position="20"/>
        <end position="179"/>
    </location>
</feature>
<feature type="signal peptide" evidence="1">
    <location>
        <begin position="1"/>
        <end position="19"/>
    </location>
</feature>
<reference evidence="2 3" key="1">
    <citation type="submission" date="2015-01" db="EMBL/GenBank/DDBJ databases">
        <authorList>
            <person name="Pelicic Vladimir"/>
        </authorList>
    </citation>
    <scope>NUCLEOTIDE SEQUENCE [LARGE SCALE GENOMIC DNA]</scope>
    <source>
        <strain evidence="2 3">2908</strain>
    </source>
</reference>
<dbReference type="AlphaFoldDB" id="A0A0B7GNB2"/>
<keyword evidence="1" id="KW-0732">Signal</keyword>
<dbReference type="PROSITE" id="PS51257">
    <property type="entry name" value="PROKAR_LIPOPROTEIN"/>
    <property type="match status" value="1"/>
</dbReference>
<dbReference type="InterPro" id="IPR036699">
    <property type="entry name" value="YehR-like_sf"/>
</dbReference>